<reference evidence="1" key="2">
    <citation type="journal article" date="2015" name="Data Brief">
        <title>Shoot transcriptome of the giant reed, Arundo donax.</title>
        <authorList>
            <person name="Barrero R.A."/>
            <person name="Guerrero F.D."/>
            <person name="Moolhuijzen P."/>
            <person name="Goolsby J.A."/>
            <person name="Tidwell J."/>
            <person name="Bellgard S.E."/>
            <person name="Bellgard M.I."/>
        </authorList>
    </citation>
    <scope>NUCLEOTIDE SEQUENCE</scope>
    <source>
        <tissue evidence="1">Shoot tissue taken approximately 20 cm above the soil surface</tissue>
    </source>
</reference>
<dbReference type="EMBL" id="GBRH01190106">
    <property type="protein sequence ID" value="JAE07790.1"/>
    <property type="molecule type" value="Transcribed_RNA"/>
</dbReference>
<organism evidence="1">
    <name type="scientific">Arundo donax</name>
    <name type="common">Giant reed</name>
    <name type="synonym">Donax arundinaceus</name>
    <dbReference type="NCBI Taxonomy" id="35708"/>
    <lineage>
        <taxon>Eukaryota</taxon>
        <taxon>Viridiplantae</taxon>
        <taxon>Streptophyta</taxon>
        <taxon>Embryophyta</taxon>
        <taxon>Tracheophyta</taxon>
        <taxon>Spermatophyta</taxon>
        <taxon>Magnoliopsida</taxon>
        <taxon>Liliopsida</taxon>
        <taxon>Poales</taxon>
        <taxon>Poaceae</taxon>
        <taxon>PACMAD clade</taxon>
        <taxon>Arundinoideae</taxon>
        <taxon>Arundineae</taxon>
        <taxon>Arundo</taxon>
    </lineage>
</organism>
<accession>A0A0A9F432</accession>
<name>A0A0A9F432_ARUDO</name>
<proteinExistence type="predicted"/>
<protein>
    <submittedName>
        <fullName evidence="1">Uncharacterized protein</fullName>
    </submittedName>
</protein>
<evidence type="ECO:0000313" key="1">
    <source>
        <dbReference type="EMBL" id="JAE07790.1"/>
    </source>
</evidence>
<dbReference type="AlphaFoldDB" id="A0A0A9F432"/>
<reference evidence="1" key="1">
    <citation type="submission" date="2014-09" db="EMBL/GenBank/DDBJ databases">
        <authorList>
            <person name="Magalhaes I.L.F."/>
            <person name="Oliveira U."/>
            <person name="Santos F.R."/>
            <person name="Vidigal T.H.D.A."/>
            <person name="Brescovit A.D."/>
            <person name="Santos A.J."/>
        </authorList>
    </citation>
    <scope>NUCLEOTIDE SEQUENCE</scope>
    <source>
        <tissue evidence="1">Shoot tissue taken approximately 20 cm above the soil surface</tissue>
    </source>
</reference>
<sequence>MAVLVFENMIYCENDEIDSIKLLFLSKASDKPYMGKTRQSDPTKP</sequence>